<name>A0A8J8SU54_HALGN</name>
<comment type="caution">
    <text evidence="1">The sequence shown here is derived from an EMBL/GenBank/DDBJ whole genome shotgun (WGS) entry which is preliminary data.</text>
</comment>
<gene>
    <name evidence="1" type="ORF">FGO68_gene12109</name>
</gene>
<keyword evidence="2" id="KW-1185">Reference proteome</keyword>
<evidence type="ECO:0000313" key="2">
    <source>
        <dbReference type="Proteomes" id="UP000785679"/>
    </source>
</evidence>
<accession>A0A8J8SU54</accession>
<reference evidence="1" key="1">
    <citation type="submission" date="2019-06" db="EMBL/GenBank/DDBJ databases">
        <authorList>
            <person name="Zheng W."/>
        </authorList>
    </citation>
    <scope>NUCLEOTIDE SEQUENCE</scope>
    <source>
        <strain evidence="1">QDHG01</strain>
    </source>
</reference>
<proteinExistence type="predicted"/>
<dbReference type="Proteomes" id="UP000785679">
    <property type="component" value="Unassembled WGS sequence"/>
</dbReference>
<organism evidence="1 2">
    <name type="scientific">Halteria grandinella</name>
    <dbReference type="NCBI Taxonomy" id="5974"/>
    <lineage>
        <taxon>Eukaryota</taxon>
        <taxon>Sar</taxon>
        <taxon>Alveolata</taxon>
        <taxon>Ciliophora</taxon>
        <taxon>Intramacronucleata</taxon>
        <taxon>Spirotrichea</taxon>
        <taxon>Stichotrichia</taxon>
        <taxon>Sporadotrichida</taxon>
        <taxon>Halteriidae</taxon>
        <taxon>Halteria</taxon>
    </lineage>
</organism>
<dbReference type="EMBL" id="RRYP01031139">
    <property type="protein sequence ID" value="TNV71012.1"/>
    <property type="molecule type" value="Genomic_DNA"/>
</dbReference>
<dbReference type="OrthoDB" id="5403181at2759"/>
<dbReference type="AlphaFoldDB" id="A0A8J8SU54"/>
<sequence>MNQQVRERNKCFWVHRQPIQWNVKFINYHESQLYLNYMQQLSLEKMVIAAQKIAQKEKFNGQWERLAEIFQQRLQIYKNGANLTVGECKPTIGIEFYPAIKNEKDLVNKIMWLHLYLPQVFFNEAQFYEFSTALDDRNIFDRRNVGYYCFNLVPYLE</sequence>
<evidence type="ECO:0000313" key="1">
    <source>
        <dbReference type="EMBL" id="TNV71012.1"/>
    </source>
</evidence>
<protein>
    <submittedName>
        <fullName evidence="1">Uncharacterized protein</fullName>
    </submittedName>
</protein>